<proteinExistence type="predicted"/>
<keyword evidence="2" id="KW-1185">Reference proteome</keyword>
<reference evidence="1 2" key="1">
    <citation type="journal article" date="2021" name="Hortic Res">
        <title>High-quality reference genome and annotation aids understanding of berry development for evergreen blueberry (Vaccinium darrowii).</title>
        <authorList>
            <person name="Yu J."/>
            <person name="Hulse-Kemp A.M."/>
            <person name="Babiker E."/>
            <person name="Staton M."/>
        </authorList>
    </citation>
    <scope>NUCLEOTIDE SEQUENCE [LARGE SCALE GENOMIC DNA]</scope>
    <source>
        <strain evidence="2">cv. NJ 8807/NJ 8810</strain>
        <tissue evidence="1">Young leaf</tissue>
    </source>
</reference>
<organism evidence="1 2">
    <name type="scientific">Vaccinium darrowii</name>
    <dbReference type="NCBI Taxonomy" id="229202"/>
    <lineage>
        <taxon>Eukaryota</taxon>
        <taxon>Viridiplantae</taxon>
        <taxon>Streptophyta</taxon>
        <taxon>Embryophyta</taxon>
        <taxon>Tracheophyta</taxon>
        <taxon>Spermatophyta</taxon>
        <taxon>Magnoliopsida</taxon>
        <taxon>eudicotyledons</taxon>
        <taxon>Gunneridae</taxon>
        <taxon>Pentapetalae</taxon>
        <taxon>asterids</taxon>
        <taxon>Ericales</taxon>
        <taxon>Ericaceae</taxon>
        <taxon>Vaccinioideae</taxon>
        <taxon>Vaccinieae</taxon>
        <taxon>Vaccinium</taxon>
    </lineage>
</organism>
<evidence type="ECO:0000313" key="2">
    <source>
        <dbReference type="Proteomes" id="UP000828048"/>
    </source>
</evidence>
<protein>
    <submittedName>
        <fullName evidence="1">Uncharacterized protein</fullName>
    </submittedName>
</protein>
<name>A0ACB7ZCI7_9ERIC</name>
<dbReference type="EMBL" id="CM037162">
    <property type="protein sequence ID" value="KAH7863470.1"/>
    <property type="molecule type" value="Genomic_DNA"/>
</dbReference>
<comment type="caution">
    <text evidence="1">The sequence shown here is derived from an EMBL/GenBank/DDBJ whole genome shotgun (WGS) entry which is preliminary data.</text>
</comment>
<dbReference type="Proteomes" id="UP000828048">
    <property type="component" value="Chromosome 12"/>
</dbReference>
<evidence type="ECO:0000313" key="1">
    <source>
        <dbReference type="EMBL" id="KAH7863470.1"/>
    </source>
</evidence>
<gene>
    <name evidence="1" type="ORF">Vadar_017911</name>
</gene>
<sequence length="186" mass="20788">MFQDSIKAFGPAGILSRCSYATPRSPSLIAAGRVRKKPPQPVPVNNSVPTEKCSRNCELRNCGGLGSIPVPKKQTHKKDAQFRLAVMSSKVGVVLFPVAVTFFVTWWFIQFVDGFFSPLYEQLGIDIFEKLSKSTERVRRGRAYLDHPQVINVQNKSKFVGAGLPLFTATTKDDMQIMTIIIHWSN</sequence>
<accession>A0ACB7ZCI7</accession>